<dbReference type="InterPro" id="IPR000845">
    <property type="entry name" value="Nucleoside_phosphorylase_d"/>
</dbReference>
<evidence type="ECO:0000259" key="4">
    <source>
        <dbReference type="Pfam" id="PF01048"/>
    </source>
</evidence>
<keyword evidence="1" id="KW-0677">Repeat</keyword>
<evidence type="ECO:0000256" key="1">
    <source>
        <dbReference type="ARBA" id="ARBA00022737"/>
    </source>
</evidence>
<dbReference type="GeneID" id="80872818"/>
<dbReference type="Pfam" id="PF01048">
    <property type="entry name" value="PNP_UDP_1"/>
    <property type="match status" value="1"/>
</dbReference>
<sequence length="1343" mass="148149">MTNTIAESPAYGQNYLRFENYTIGWICALPVEAECALYMLDVRHRGIFPFVHGDDNQYEAGKIAGHNVVIASLPKKSIGSVSVATLASQMRQSFRNLRYGLMVGIGAGVPGRALQPDIRLGDVIVASSSDQSIGPVGVIGYELGAETVDGFIRKGWQPETHRRLRNAIESLERDAQIDDVYDFIQHLDSLRERRNGHKFLYPGMDKDKLYVGDYTDDLVERPPRQSPEPVVHYGLVASGDKIIKNAALRDRLRDQYGIICFEMEAAGLMTIMPVAVIRGVSDYADSHKNDGWHYYAAATAAAYAKSLLLKIGPEQPPSISDNALNYDSNLVLTNEKEGACDWIFENSVFIQWREQDDFKRHNGVLWIKGNPGADEAVYKRFITIFREKQKIYRRIEWHESELQDFLLLEMRQYRSRRLLFIIDALDECTDSDRLKVVEFVESISINSGTNLWICLSSRHYPNVTIKKRLEIVVERSDEHRRGIAKYIKNKLKQKSSEIQNRILKKAAGIFMWVILVVAKLNEAYDRGQVEVADMRETLDQIPGDLEDLFQTLLNKDDGNKAEMMLMLQWVLYSMRPLKPEELYFAVRYGMAAQNGKTSKRSTATIDDMRRRITSSSRGLIEIREGADVVQFIHQSVEDFLVRYNRMRKIDPSLGQNVTFRSHDRLKVCCLECITTEGADDKTKGGPFLQYASRYLLDHAERAQAECDVKWLHRPHLWFKQWKRILSSSEEYPFLKYDTGAGLLNILLLRGYHNLFRIALLGKGADINAQGGLFGNALQVAIVKREDTIAIELLEKGADINLRGGFFGNALQAAISKGSEEAITILIEKGADVNAQGGIFGNALQAAAVREDIEIVRLLLKKRADINAQGGIFGNALQAAVAKGNDEIVALLLEKGADIDAQGGIFGNALQAALAARRESLALTLFKNGAEFKASGGIFDVVLLIAAAYTQGDIVKSLLEKGSIKPTLSSDMTDIDLECGPALLWAVRNGHENLVKWLLRRGADVNANGKTALLCAASQGHESMVRLLLENGADVMASDNARRTALCLAASNGHEAVVRLLLENGADITAKDNAGRTALCLAAAQGQTKVVQLLLEIGNLIMNGGSLFAKVVGGDAKCTIETLQMNGGMLHMESSGGGAKSKLEKLEMRGGSLYLNADGGGAGVKIGILKLSGGEFSLNADGGGAEVKIERLETSDGSSTPAEMEMVQMSNGKGQEVLRGLYGELLNGRKMIHEKASTGAASKVPEGTRLSIGGGPTPLHMAAENGHAETRRMDEEIPKRAFLAVTRRTVSVQFINVQFIRDEKITTTTAFPAVTRRTFSVQFIKVQFIHDKKITPTTASLTAT</sequence>
<proteinExistence type="predicted"/>
<evidence type="ECO:0000256" key="2">
    <source>
        <dbReference type="PROSITE-ProRule" id="PRU00023"/>
    </source>
</evidence>
<dbReference type="SMART" id="SM00248">
    <property type="entry name" value="ANK"/>
    <property type="match status" value="10"/>
</dbReference>
<name>A0A9W9B4A1_9HYPO</name>
<dbReference type="InterPro" id="IPR002110">
    <property type="entry name" value="Ankyrin_rpt"/>
</dbReference>
<feature type="region of interest" description="Disordered" evidence="3">
    <location>
        <begin position="1235"/>
        <end position="1256"/>
    </location>
</feature>
<keyword evidence="2" id="KW-0040">ANK repeat</keyword>
<evidence type="ECO:0000313" key="6">
    <source>
        <dbReference type="EMBL" id="KAJ4855362.1"/>
    </source>
</evidence>
<evidence type="ECO:0000259" key="5">
    <source>
        <dbReference type="Pfam" id="PF24883"/>
    </source>
</evidence>
<dbReference type="GO" id="GO:0003824">
    <property type="term" value="F:catalytic activity"/>
    <property type="evidence" value="ECO:0007669"/>
    <property type="project" value="InterPro"/>
</dbReference>
<dbReference type="Proteomes" id="UP001140511">
    <property type="component" value="Unassembled WGS sequence"/>
</dbReference>
<keyword evidence="7" id="KW-1185">Reference proteome</keyword>
<dbReference type="PANTHER" id="PTHR46082">
    <property type="entry name" value="ATP/GTP-BINDING PROTEIN-RELATED"/>
    <property type="match status" value="1"/>
</dbReference>
<dbReference type="Gene3D" id="1.25.40.20">
    <property type="entry name" value="Ankyrin repeat-containing domain"/>
    <property type="match status" value="3"/>
</dbReference>
<evidence type="ECO:0000313" key="7">
    <source>
        <dbReference type="Proteomes" id="UP001140511"/>
    </source>
</evidence>
<dbReference type="Pfam" id="PF24883">
    <property type="entry name" value="NPHP3_N"/>
    <property type="match status" value="1"/>
</dbReference>
<dbReference type="InterPro" id="IPR056884">
    <property type="entry name" value="NPHP3-like_N"/>
</dbReference>
<protein>
    <submittedName>
        <fullName evidence="6">Ankyrin repeats (3 copies) domain-containing protein</fullName>
    </submittedName>
</protein>
<feature type="repeat" description="ANK" evidence="2">
    <location>
        <begin position="981"/>
        <end position="1009"/>
    </location>
</feature>
<dbReference type="InterPro" id="IPR036770">
    <property type="entry name" value="Ankyrin_rpt-contain_sf"/>
</dbReference>
<dbReference type="PROSITE" id="PS50088">
    <property type="entry name" value="ANK_REPEAT"/>
    <property type="match status" value="7"/>
</dbReference>
<dbReference type="EMBL" id="JAOPEN010000007">
    <property type="protein sequence ID" value="KAJ4855362.1"/>
    <property type="molecule type" value="Genomic_DNA"/>
</dbReference>
<dbReference type="RefSeq" id="XP_056024420.1">
    <property type="nucleotide sequence ID" value="XM_056178130.1"/>
</dbReference>
<dbReference type="SUPFAM" id="SSF53167">
    <property type="entry name" value="Purine and uridine phosphorylases"/>
    <property type="match status" value="1"/>
</dbReference>
<dbReference type="Gene3D" id="3.40.50.1580">
    <property type="entry name" value="Nucleoside phosphorylase domain"/>
    <property type="match status" value="1"/>
</dbReference>
<organism evidence="6 7">
    <name type="scientific">Trichoderma breve</name>
    <dbReference type="NCBI Taxonomy" id="2034170"/>
    <lineage>
        <taxon>Eukaryota</taxon>
        <taxon>Fungi</taxon>
        <taxon>Dikarya</taxon>
        <taxon>Ascomycota</taxon>
        <taxon>Pezizomycotina</taxon>
        <taxon>Sordariomycetes</taxon>
        <taxon>Hypocreomycetidae</taxon>
        <taxon>Hypocreales</taxon>
        <taxon>Hypocreaceae</taxon>
        <taxon>Trichoderma</taxon>
    </lineage>
</organism>
<accession>A0A9W9B4A1</accession>
<feature type="repeat" description="ANK" evidence="2">
    <location>
        <begin position="1040"/>
        <end position="1072"/>
    </location>
</feature>
<dbReference type="PRINTS" id="PR01415">
    <property type="entry name" value="ANKYRIN"/>
</dbReference>
<feature type="repeat" description="ANK" evidence="2">
    <location>
        <begin position="808"/>
        <end position="837"/>
    </location>
</feature>
<feature type="repeat" description="ANK" evidence="2">
    <location>
        <begin position="874"/>
        <end position="903"/>
    </location>
</feature>
<feature type="domain" description="Nucleoside phosphorylase" evidence="4">
    <location>
        <begin position="53"/>
        <end position="302"/>
    </location>
</feature>
<feature type="repeat" description="ANK" evidence="2">
    <location>
        <begin position="1007"/>
        <end position="1039"/>
    </location>
</feature>
<dbReference type="Pfam" id="PF12796">
    <property type="entry name" value="Ank_2"/>
    <property type="match status" value="3"/>
</dbReference>
<dbReference type="SUPFAM" id="SSF48403">
    <property type="entry name" value="Ankyrin repeat"/>
    <property type="match status" value="1"/>
</dbReference>
<dbReference type="GO" id="GO:0009116">
    <property type="term" value="P:nucleoside metabolic process"/>
    <property type="evidence" value="ECO:0007669"/>
    <property type="project" value="InterPro"/>
</dbReference>
<feature type="repeat" description="ANK" evidence="2">
    <location>
        <begin position="841"/>
        <end position="870"/>
    </location>
</feature>
<evidence type="ECO:0000256" key="3">
    <source>
        <dbReference type="SAM" id="MobiDB-lite"/>
    </source>
</evidence>
<feature type="repeat" description="ANK" evidence="2">
    <location>
        <begin position="1073"/>
        <end position="1097"/>
    </location>
</feature>
<dbReference type="InterPro" id="IPR035994">
    <property type="entry name" value="Nucleoside_phosphorylase_sf"/>
</dbReference>
<dbReference type="PROSITE" id="PS50297">
    <property type="entry name" value="ANK_REP_REGION"/>
    <property type="match status" value="5"/>
</dbReference>
<reference evidence="6" key="1">
    <citation type="submission" date="2022-09" db="EMBL/GenBank/DDBJ databases">
        <title>Chromosome-level assembly of Trichoderma breve T069, a fungus used in development of biopesticide product.</title>
        <authorList>
            <person name="Lin R."/>
            <person name="Liu T."/>
        </authorList>
    </citation>
    <scope>NUCLEOTIDE SEQUENCE</scope>
    <source>
        <strain evidence="6">T069</strain>
    </source>
</reference>
<feature type="domain" description="Nephrocystin 3-like N-terminal" evidence="5">
    <location>
        <begin position="398"/>
        <end position="458"/>
    </location>
</feature>
<dbReference type="InterPro" id="IPR053137">
    <property type="entry name" value="NLR-like"/>
</dbReference>
<gene>
    <name evidence="6" type="ORF">T069G_10920</name>
</gene>
<comment type="caution">
    <text evidence="6">The sequence shown here is derived from an EMBL/GenBank/DDBJ whole genome shotgun (WGS) entry which is preliminary data.</text>
</comment>
<dbReference type="PANTHER" id="PTHR46082:SF11">
    <property type="entry name" value="AAA+ ATPASE DOMAIN-CONTAINING PROTEIN-RELATED"/>
    <property type="match status" value="1"/>
</dbReference>